<protein>
    <recommendedName>
        <fullName evidence="2">Transposase IS4-like domain-containing protein</fullName>
    </recommendedName>
</protein>
<dbReference type="EMBL" id="SNRY01000816">
    <property type="protein sequence ID" value="KAA6336215.1"/>
    <property type="molecule type" value="Genomic_DNA"/>
</dbReference>
<dbReference type="PANTHER" id="PTHR34614:SF2">
    <property type="entry name" value="TRANSPOSASE IS4-LIKE DOMAIN-CONTAINING PROTEIN"/>
    <property type="match status" value="1"/>
</dbReference>
<organism evidence="1">
    <name type="scientific">termite gut metagenome</name>
    <dbReference type="NCBI Taxonomy" id="433724"/>
    <lineage>
        <taxon>unclassified sequences</taxon>
        <taxon>metagenomes</taxon>
        <taxon>organismal metagenomes</taxon>
    </lineage>
</organism>
<evidence type="ECO:0000313" key="1">
    <source>
        <dbReference type="EMBL" id="KAA6336215.1"/>
    </source>
</evidence>
<accession>A0A5J4RSD2</accession>
<dbReference type="AlphaFoldDB" id="A0A5J4RSD2"/>
<evidence type="ECO:0008006" key="2">
    <source>
        <dbReference type="Google" id="ProtNLM"/>
    </source>
</evidence>
<sequence>MVCCQNRGLPCFYNTFPGSIVDVSTLKNLLKYPEEYKLQDFILIMDGGFFTTSNILSIVNSPMGITVLQPVSFSLKKTKELVSQHAKSLRNTDTTFRYNEEIMHRLSVPICIENQQFTAHIFFNERVELDQRHHFPPTLLDIESEHKTGKFDSQADAQTCIDLEIPEKLSAFFCWDASSKAIVKNDAKIKENIAKLGYFIIMTYSQDMDKQTILHYYRDKDKVEKIFNSSKEFS</sequence>
<proteinExistence type="predicted"/>
<comment type="caution">
    <text evidence="1">The sequence shown here is derived from an EMBL/GenBank/DDBJ whole genome shotgun (WGS) entry which is preliminary data.</text>
</comment>
<dbReference type="PANTHER" id="PTHR34614">
    <property type="match status" value="1"/>
</dbReference>
<reference evidence="1" key="1">
    <citation type="submission" date="2019-03" db="EMBL/GenBank/DDBJ databases">
        <title>Single cell metagenomics reveals metabolic interactions within the superorganism composed of flagellate Streblomastix strix and complex community of Bacteroidetes bacteria on its surface.</title>
        <authorList>
            <person name="Treitli S.C."/>
            <person name="Kolisko M."/>
            <person name="Husnik F."/>
            <person name="Keeling P."/>
            <person name="Hampl V."/>
        </authorList>
    </citation>
    <scope>NUCLEOTIDE SEQUENCE</scope>
    <source>
        <strain evidence="1">STM</strain>
    </source>
</reference>
<gene>
    <name evidence="1" type="ORF">EZS27_015621</name>
</gene>
<name>A0A5J4RSD2_9ZZZZ</name>